<dbReference type="Gene3D" id="3.90.226.10">
    <property type="entry name" value="2-enoyl-CoA Hydratase, Chain A, domain 1"/>
    <property type="match status" value="1"/>
</dbReference>
<protein>
    <submittedName>
        <fullName evidence="4">Enoyl-CoA hydratase/isomerase family protein</fullName>
    </submittedName>
</protein>
<proteinExistence type="predicted"/>
<keyword evidence="3" id="KW-0413">Isomerase</keyword>
<accession>A0ABY4X447</accession>
<name>A0ABY4X447_9SPHN</name>
<comment type="subcellular location">
    <subcellularLocation>
        <location evidence="1">Peroxisome</location>
    </subcellularLocation>
</comment>
<dbReference type="CDD" id="cd06558">
    <property type="entry name" value="crotonase-like"/>
    <property type="match status" value="1"/>
</dbReference>
<dbReference type="EMBL" id="CP084930">
    <property type="protein sequence ID" value="USI71651.1"/>
    <property type="molecule type" value="Genomic_DNA"/>
</dbReference>
<gene>
    <name evidence="4" type="ORF">LHA26_09920</name>
</gene>
<dbReference type="Proteomes" id="UP001056937">
    <property type="component" value="Chromosome 1"/>
</dbReference>
<sequence>MMAVAVERPAPGVLELRLARPEKKNALTGAMYRHLCDGLREAAADPQVAVVLIRAEGEDFCAGNDIGDFLQADGAQAALGFVRALALFDKPLVAAVQGRAVGIGTTMLLHCDLIYAAPDARFSTPFVTLGLVPEAAASLLLPARIGATRASAMLLLGEPLAAEAAAGAGLVSALVPGDALAETARAKAAALAALPRAAVVESRRLMRGDRAAIEARIEEEARCFRAALSGPDAREAFAAFIEKRPPRFGGAA</sequence>
<evidence type="ECO:0000313" key="4">
    <source>
        <dbReference type="EMBL" id="USI71651.1"/>
    </source>
</evidence>
<organism evidence="4 5">
    <name type="scientific">Sphingomonas morindae</name>
    <dbReference type="NCBI Taxonomy" id="1541170"/>
    <lineage>
        <taxon>Bacteria</taxon>
        <taxon>Pseudomonadati</taxon>
        <taxon>Pseudomonadota</taxon>
        <taxon>Alphaproteobacteria</taxon>
        <taxon>Sphingomonadales</taxon>
        <taxon>Sphingomonadaceae</taxon>
        <taxon>Sphingomonas</taxon>
    </lineage>
</organism>
<dbReference type="PANTHER" id="PTHR43684">
    <property type="match status" value="1"/>
</dbReference>
<dbReference type="InterPro" id="IPR051053">
    <property type="entry name" value="ECH/Chromodomain_protein"/>
</dbReference>
<dbReference type="RefSeq" id="WP_252165464.1">
    <property type="nucleotide sequence ID" value="NZ_CP084930.1"/>
</dbReference>
<dbReference type="InterPro" id="IPR001753">
    <property type="entry name" value="Enoyl-CoA_hydra/iso"/>
</dbReference>
<evidence type="ECO:0000256" key="3">
    <source>
        <dbReference type="ARBA" id="ARBA00023235"/>
    </source>
</evidence>
<dbReference type="SUPFAM" id="SSF52096">
    <property type="entry name" value="ClpP/crotonase"/>
    <property type="match status" value="1"/>
</dbReference>
<evidence type="ECO:0000256" key="1">
    <source>
        <dbReference type="ARBA" id="ARBA00004275"/>
    </source>
</evidence>
<keyword evidence="2" id="KW-0576">Peroxisome</keyword>
<dbReference type="PANTHER" id="PTHR43684:SF1">
    <property type="entry name" value="ENOYL-COA DELTA ISOMERASE 2"/>
    <property type="match status" value="1"/>
</dbReference>
<dbReference type="InterPro" id="IPR029045">
    <property type="entry name" value="ClpP/crotonase-like_dom_sf"/>
</dbReference>
<reference evidence="4" key="1">
    <citation type="journal article" date="2022" name="Toxins">
        <title>Genomic Analysis of Sphingopyxis sp. USTB-05 for Biodegrading Cyanobacterial Hepatotoxins.</title>
        <authorList>
            <person name="Liu C."/>
            <person name="Xu Q."/>
            <person name="Zhao Z."/>
            <person name="Zhang H."/>
            <person name="Liu X."/>
            <person name="Yin C."/>
            <person name="Liu Y."/>
            <person name="Yan H."/>
        </authorList>
    </citation>
    <scope>NUCLEOTIDE SEQUENCE</scope>
    <source>
        <strain evidence="4">NBD5</strain>
    </source>
</reference>
<evidence type="ECO:0000256" key="2">
    <source>
        <dbReference type="ARBA" id="ARBA00023140"/>
    </source>
</evidence>
<dbReference type="Pfam" id="PF00378">
    <property type="entry name" value="ECH_1"/>
    <property type="match status" value="1"/>
</dbReference>
<keyword evidence="5" id="KW-1185">Reference proteome</keyword>
<evidence type="ECO:0000313" key="5">
    <source>
        <dbReference type="Proteomes" id="UP001056937"/>
    </source>
</evidence>